<feature type="transmembrane region" description="Helical" evidence="7">
    <location>
        <begin position="112"/>
        <end position="130"/>
    </location>
</feature>
<dbReference type="GO" id="GO:0005886">
    <property type="term" value="C:plasma membrane"/>
    <property type="evidence" value="ECO:0007669"/>
    <property type="project" value="UniProtKB-SubCell"/>
</dbReference>
<evidence type="ECO:0000256" key="5">
    <source>
        <dbReference type="ARBA" id="ARBA00022989"/>
    </source>
</evidence>
<dbReference type="PRINTS" id="PR01837">
    <property type="entry name" value="MGTCSAPBPROT"/>
</dbReference>
<keyword evidence="4 7" id="KW-0812">Transmembrane</keyword>
<comment type="subcellular location">
    <subcellularLocation>
        <location evidence="7">Cell inner membrane</location>
        <topology evidence="7">Multi-pass membrane protein</topology>
    </subcellularLocation>
    <subcellularLocation>
        <location evidence="1">Cell membrane</location>
        <topology evidence="1">Multi-pass membrane protein</topology>
    </subcellularLocation>
</comment>
<dbReference type="InterPro" id="IPR003416">
    <property type="entry name" value="MgtC/SapB/SrpB/YhiD_fam"/>
</dbReference>
<protein>
    <recommendedName>
        <fullName evidence="7">Protein MgtC</fullName>
    </recommendedName>
</protein>
<evidence type="ECO:0000256" key="4">
    <source>
        <dbReference type="ARBA" id="ARBA00022692"/>
    </source>
</evidence>
<sequence length="185" mass="19319">MSVLDIVTATLRAEFSDLLQVEQVTRVTARLAVALLLGAVIGWDRERRDADAGLRTHMLVSLGAALFVLVPAEAGMGADALSRVVQGIVAGIGFLGAGAVLKMGNEGRIHGLTTAATIWATAAVGMSAGLGREGTALLATAFILLVLIGLRRLEVRKAHKASRLIALPKVGTDDAIATGRRVDRY</sequence>
<gene>
    <name evidence="9" type="ORF">F3K02_09905</name>
</gene>
<keyword evidence="5 7" id="KW-1133">Transmembrane helix</keyword>
<feature type="transmembrane region" description="Helical" evidence="7">
    <location>
        <begin position="136"/>
        <end position="153"/>
    </location>
</feature>
<dbReference type="PANTHER" id="PTHR33778">
    <property type="entry name" value="PROTEIN MGTC"/>
    <property type="match status" value="1"/>
</dbReference>
<name>A0A7Y8GWY8_9BURK</name>
<evidence type="ECO:0000256" key="7">
    <source>
        <dbReference type="RuleBase" id="RU365041"/>
    </source>
</evidence>
<evidence type="ECO:0000256" key="3">
    <source>
        <dbReference type="ARBA" id="ARBA00022475"/>
    </source>
</evidence>
<keyword evidence="6 7" id="KW-0472">Membrane</keyword>
<keyword evidence="3" id="KW-1003">Cell membrane</keyword>
<dbReference type="InterPro" id="IPR049177">
    <property type="entry name" value="MgtC_SapB_SrpB_YhiD_N"/>
</dbReference>
<evidence type="ECO:0000313" key="10">
    <source>
        <dbReference type="Proteomes" id="UP000545507"/>
    </source>
</evidence>
<dbReference type="PANTHER" id="PTHR33778:SF1">
    <property type="entry name" value="MAGNESIUM TRANSPORTER YHID-RELATED"/>
    <property type="match status" value="1"/>
</dbReference>
<keyword evidence="7" id="KW-0997">Cell inner membrane</keyword>
<feature type="transmembrane region" description="Helical" evidence="7">
    <location>
        <begin position="80"/>
        <end position="100"/>
    </location>
</feature>
<dbReference type="RefSeq" id="WP_177135470.1">
    <property type="nucleotide sequence ID" value="NZ_VYGV01000007.1"/>
</dbReference>
<dbReference type="AlphaFoldDB" id="A0A7Y8GWY8"/>
<dbReference type="EMBL" id="VYGV01000007">
    <property type="protein sequence ID" value="NWF45558.1"/>
    <property type="molecule type" value="Genomic_DNA"/>
</dbReference>
<evidence type="ECO:0000256" key="1">
    <source>
        <dbReference type="ARBA" id="ARBA00004651"/>
    </source>
</evidence>
<organism evidence="9 10">
    <name type="scientific">Hydrogenophaga aromaticivorans</name>
    <dbReference type="NCBI Taxonomy" id="2610898"/>
    <lineage>
        <taxon>Bacteria</taxon>
        <taxon>Pseudomonadati</taxon>
        <taxon>Pseudomonadota</taxon>
        <taxon>Betaproteobacteria</taxon>
        <taxon>Burkholderiales</taxon>
        <taxon>Comamonadaceae</taxon>
        <taxon>Hydrogenophaga</taxon>
    </lineage>
</organism>
<comment type="similarity">
    <text evidence="2 7">Belongs to the MgtC/SapB family.</text>
</comment>
<comment type="caution">
    <text evidence="9">The sequence shown here is derived from an EMBL/GenBank/DDBJ whole genome shotgun (WGS) entry which is preliminary data.</text>
</comment>
<accession>A0A7Y8GWY8</accession>
<reference evidence="9 10" key="1">
    <citation type="submission" date="2019-09" db="EMBL/GenBank/DDBJ databases">
        <title>Hydrogenophaga aromatica sp. nov., isolated from a para-xylene-degrading enrichment culture.</title>
        <authorList>
            <person name="Tancsics A."/>
            <person name="Banerjee S."/>
        </authorList>
    </citation>
    <scope>NUCLEOTIDE SEQUENCE [LARGE SCALE GENOMIC DNA]</scope>
    <source>
        <strain evidence="9 10">D2P1</strain>
    </source>
</reference>
<proteinExistence type="inferred from homology"/>
<evidence type="ECO:0000313" key="9">
    <source>
        <dbReference type="EMBL" id="NWF45558.1"/>
    </source>
</evidence>
<keyword evidence="10" id="KW-1185">Reference proteome</keyword>
<dbReference type="Proteomes" id="UP000545507">
    <property type="component" value="Unassembled WGS sequence"/>
</dbReference>
<feature type="transmembrane region" description="Helical" evidence="7">
    <location>
        <begin position="56"/>
        <end position="74"/>
    </location>
</feature>
<feature type="domain" description="MgtC/SapB/SrpB/YhiD N-terminal" evidence="8">
    <location>
        <begin position="31"/>
        <end position="154"/>
    </location>
</feature>
<dbReference type="Pfam" id="PF02308">
    <property type="entry name" value="MgtC"/>
    <property type="match status" value="1"/>
</dbReference>
<evidence type="ECO:0000256" key="6">
    <source>
        <dbReference type="ARBA" id="ARBA00023136"/>
    </source>
</evidence>
<evidence type="ECO:0000259" key="8">
    <source>
        <dbReference type="Pfam" id="PF02308"/>
    </source>
</evidence>
<evidence type="ECO:0000256" key="2">
    <source>
        <dbReference type="ARBA" id="ARBA00009298"/>
    </source>
</evidence>